<dbReference type="Gene3D" id="1.10.730.10">
    <property type="entry name" value="Isoleucyl-tRNA Synthetase, Domain 1"/>
    <property type="match status" value="1"/>
</dbReference>
<evidence type="ECO:0000256" key="3">
    <source>
        <dbReference type="ARBA" id="ARBA00022598"/>
    </source>
</evidence>
<evidence type="ECO:0000256" key="10">
    <source>
        <dbReference type="RuleBase" id="RU363035"/>
    </source>
</evidence>
<comment type="similarity">
    <text evidence="10">Belongs to the class-I aminoacyl-tRNA synthetase family.</text>
</comment>
<dbReference type="GO" id="GO:0005829">
    <property type="term" value="C:cytosol"/>
    <property type="evidence" value="ECO:0007669"/>
    <property type="project" value="TreeGrafter"/>
</dbReference>
<dbReference type="PANTHER" id="PTHR11946">
    <property type="entry name" value="VALYL-TRNA SYNTHETASES"/>
    <property type="match status" value="1"/>
</dbReference>
<dbReference type="GO" id="GO:0002161">
    <property type="term" value="F:aminoacyl-tRNA deacylase activity"/>
    <property type="evidence" value="ECO:0007669"/>
    <property type="project" value="InterPro"/>
</dbReference>
<proteinExistence type="inferred from homology"/>
<feature type="domain" description="Aminoacyl-tRNA synthetase class Ia" evidence="12">
    <location>
        <begin position="32"/>
        <end position="632"/>
    </location>
</feature>
<dbReference type="SUPFAM" id="SSF50677">
    <property type="entry name" value="ValRS/IleRS/LeuRS editing domain"/>
    <property type="match status" value="1"/>
</dbReference>
<dbReference type="RefSeq" id="WP_350403119.1">
    <property type="nucleotide sequence ID" value="NZ_CP158490.1"/>
</dbReference>
<evidence type="ECO:0000259" key="12">
    <source>
        <dbReference type="Pfam" id="PF00133"/>
    </source>
</evidence>
<dbReference type="HAMAP" id="MF_02005">
    <property type="entry name" value="Val_tRNA_synth_type2"/>
    <property type="match status" value="1"/>
</dbReference>
<evidence type="ECO:0000256" key="2">
    <source>
        <dbReference type="ARBA" id="ARBA00022490"/>
    </source>
</evidence>
<evidence type="ECO:0000256" key="1">
    <source>
        <dbReference type="ARBA" id="ARBA00013169"/>
    </source>
</evidence>
<feature type="region of interest" description="Disordered" evidence="11">
    <location>
        <begin position="488"/>
        <end position="510"/>
    </location>
</feature>
<name>A0AAU7WNB0_9PSED</name>
<evidence type="ECO:0000256" key="8">
    <source>
        <dbReference type="ARBA" id="ARBA00029936"/>
    </source>
</evidence>
<dbReference type="Gene3D" id="3.90.740.10">
    <property type="entry name" value="Valyl/Leucyl/Isoleucyl-tRNA synthetase, editing domain"/>
    <property type="match status" value="1"/>
</dbReference>
<dbReference type="SUPFAM" id="SSF47323">
    <property type="entry name" value="Anticodon-binding domain of a subclass of class I aminoacyl-tRNA synthetases"/>
    <property type="match status" value="1"/>
</dbReference>
<evidence type="ECO:0000256" key="4">
    <source>
        <dbReference type="ARBA" id="ARBA00022741"/>
    </source>
</evidence>
<dbReference type="InterPro" id="IPR014729">
    <property type="entry name" value="Rossmann-like_a/b/a_fold"/>
</dbReference>
<dbReference type="EMBL" id="CP158490">
    <property type="protein sequence ID" value="XBY21654.1"/>
    <property type="molecule type" value="Genomic_DNA"/>
</dbReference>
<evidence type="ECO:0000256" key="7">
    <source>
        <dbReference type="ARBA" id="ARBA00023146"/>
    </source>
</evidence>
<keyword evidence="3 10" id="KW-0436">Ligase</keyword>
<evidence type="ECO:0000259" key="13">
    <source>
        <dbReference type="Pfam" id="PF08264"/>
    </source>
</evidence>
<dbReference type="PANTHER" id="PTHR11946:SF93">
    <property type="entry name" value="VALINE--TRNA LIGASE, CHLOROPLASTIC_MITOCHONDRIAL 2"/>
    <property type="match status" value="1"/>
</dbReference>
<sequence length="857" mass="96735">MITGGCYVTVKRVTATFCPIATPSFEHLETRWSQRWQEQGIYAFDRSAPRDAIYSIDTPPPTASGSLHVGHVFSYTHTDIIARFQRMRGKVVFYPMGWDDNGLPTERRVENYYGVRCDPQAAYQPQFQPPAEVATRRADYAAISRRNFIELCHQLTAVDEQAFRNLFMQLGLSVDWNLSYATIGERAQRISQRALLRNYRRGELYSQQAPCLWDVTFQTAVAQAELEERELPGAYHDLPFLGIDGPDLSVATTRPELLAACVALVAHPDDPRYQGRFGQHLRSPLFEVEVPLLAHVLADPQKGSGLAMVCTFGDLTDVLWWRELQLPTRSIIGADGHLLAQVPDWLATPAARQAYEALAGRSLPQARKLLLALLRECGALLGEPRPIRHAVKFFEKGDQPLEIVATRQWYLRNGGRSEALREQLLDRGQALAWHPPFMRSRYEHWVGGLNGDWLISRQRVFGVPIPFWYPLDAQGEPDYDRPILADETSLPVDPTQDTPAGYRPEQRGQPHGFIGERDIMDTWATSSLTPQIAAGWEEGDDLFARVYPMDLRPQGHDIIRTWLFSSLVRSHFETATVPWRHVALSGWILDPDRKKMSKSRGNVVTPQGLLEQYGSDGVRYWAALGRPGSDTAFEELQMKIGRRLALKLFNLSRLVFGVPGDPHGPVEQPLDQAMLQRLGEVTGTAEAALEGYDYSRALMSIEGFFWWFCDDYVELVKRRAYRPEGHSARNALAAALSVLQRLFAPFLPFVCEEVWHCWQPGSVHQAPWPESRVAEDFVEPVLQAVSATLAAIRKAKSDACQSMKAAVARVELVERGPLLDNLQWARQDLIEAGQVASLVLMAGEEREVRVWLQEAPR</sequence>
<keyword evidence="4 10" id="KW-0547">Nucleotide-binding</keyword>
<evidence type="ECO:0000256" key="5">
    <source>
        <dbReference type="ARBA" id="ARBA00022840"/>
    </source>
</evidence>
<dbReference type="InterPro" id="IPR033705">
    <property type="entry name" value="Anticodon_Ia_Val"/>
</dbReference>
<dbReference type="InterPro" id="IPR009008">
    <property type="entry name" value="Val/Leu/Ile-tRNA-synth_edit"/>
</dbReference>
<keyword evidence="6 10" id="KW-0648">Protein biosynthesis</keyword>
<dbReference type="PRINTS" id="PR00986">
    <property type="entry name" value="TRNASYNTHVAL"/>
</dbReference>
<dbReference type="InterPro" id="IPR002300">
    <property type="entry name" value="aa-tRNA-synth_Ia"/>
</dbReference>
<evidence type="ECO:0000256" key="9">
    <source>
        <dbReference type="ARBA" id="ARBA00047552"/>
    </source>
</evidence>
<dbReference type="CDD" id="cd07962">
    <property type="entry name" value="Anticodon_Ia_Val"/>
    <property type="match status" value="1"/>
</dbReference>
<dbReference type="InterPro" id="IPR002303">
    <property type="entry name" value="Valyl-tRNA_ligase"/>
</dbReference>
<evidence type="ECO:0000313" key="14">
    <source>
        <dbReference type="EMBL" id="XBY21654.1"/>
    </source>
</evidence>
<dbReference type="NCBIfam" id="NF009687">
    <property type="entry name" value="PRK13208.1"/>
    <property type="match status" value="1"/>
</dbReference>
<feature type="domain" description="Methionyl/Valyl/Leucyl/Isoleucyl-tRNA synthetase anticodon-binding" evidence="13">
    <location>
        <begin position="671"/>
        <end position="806"/>
    </location>
</feature>
<dbReference type="InterPro" id="IPR009080">
    <property type="entry name" value="tRNAsynth_Ia_anticodon-bd"/>
</dbReference>
<dbReference type="InterPro" id="IPR048044">
    <property type="entry name" value="Valyl-tRNA_ligase_actino"/>
</dbReference>
<dbReference type="EC" id="6.1.1.9" evidence="1"/>
<dbReference type="InterPro" id="IPR013155">
    <property type="entry name" value="M/V/L/I-tRNA-synth_anticd-bd"/>
</dbReference>
<evidence type="ECO:0000256" key="11">
    <source>
        <dbReference type="SAM" id="MobiDB-lite"/>
    </source>
</evidence>
<comment type="catalytic activity">
    <reaction evidence="9">
        <text>tRNA(Val) + L-valine + ATP = L-valyl-tRNA(Val) + AMP + diphosphate</text>
        <dbReference type="Rhea" id="RHEA:10704"/>
        <dbReference type="Rhea" id="RHEA-COMP:9672"/>
        <dbReference type="Rhea" id="RHEA-COMP:9708"/>
        <dbReference type="ChEBI" id="CHEBI:30616"/>
        <dbReference type="ChEBI" id="CHEBI:33019"/>
        <dbReference type="ChEBI" id="CHEBI:57762"/>
        <dbReference type="ChEBI" id="CHEBI:78442"/>
        <dbReference type="ChEBI" id="CHEBI:78537"/>
        <dbReference type="ChEBI" id="CHEBI:456215"/>
        <dbReference type="EC" id="6.1.1.9"/>
    </reaction>
</comment>
<dbReference type="InterPro" id="IPR022874">
    <property type="entry name" value="Valine-tRNA_ligase_type_2"/>
</dbReference>
<dbReference type="AlphaFoldDB" id="A0AAU7WNB0"/>
<dbReference type="Pfam" id="PF08264">
    <property type="entry name" value="Anticodon_1"/>
    <property type="match status" value="1"/>
</dbReference>
<dbReference type="GO" id="GO:0005524">
    <property type="term" value="F:ATP binding"/>
    <property type="evidence" value="ECO:0007669"/>
    <property type="project" value="UniProtKB-KW"/>
</dbReference>
<dbReference type="SUPFAM" id="SSF52374">
    <property type="entry name" value="Nucleotidylyl transferase"/>
    <property type="match status" value="1"/>
</dbReference>
<keyword evidence="2" id="KW-0963">Cytoplasm</keyword>
<accession>A0AAU7WNB0</accession>
<dbReference type="Pfam" id="PF00133">
    <property type="entry name" value="tRNA-synt_1"/>
    <property type="match status" value="1"/>
</dbReference>
<keyword evidence="5 10" id="KW-0067">ATP-binding</keyword>
<organism evidence="14">
    <name type="scientific">Pseudomonas sp. W17</name>
    <dbReference type="NCBI Taxonomy" id="3144407"/>
    <lineage>
        <taxon>Bacteria</taxon>
        <taxon>Pseudomonadati</taxon>
        <taxon>Pseudomonadota</taxon>
        <taxon>Gammaproteobacteria</taxon>
        <taxon>Pseudomonadales</taxon>
        <taxon>Pseudomonadaceae</taxon>
        <taxon>Pseudomonas</taxon>
    </lineage>
</organism>
<dbReference type="GO" id="GO:0006438">
    <property type="term" value="P:valyl-tRNA aminoacylation"/>
    <property type="evidence" value="ECO:0007669"/>
    <property type="project" value="InterPro"/>
</dbReference>
<gene>
    <name evidence="14" type="primary">valS</name>
    <name evidence="14" type="ORF">ABCR88_19280</name>
</gene>
<dbReference type="GO" id="GO:0004832">
    <property type="term" value="F:valine-tRNA ligase activity"/>
    <property type="evidence" value="ECO:0007669"/>
    <property type="project" value="UniProtKB-EC"/>
</dbReference>
<dbReference type="Gene3D" id="3.40.50.620">
    <property type="entry name" value="HUPs"/>
    <property type="match status" value="2"/>
</dbReference>
<evidence type="ECO:0000256" key="6">
    <source>
        <dbReference type="ARBA" id="ARBA00022917"/>
    </source>
</evidence>
<keyword evidence="7 10" id="KW-0030">Aminoacyl-tRNA synthetase</keyword>
<dbReference type="PROSITE" id="PS00178">
    <property type="entry name" value="AA_TRNA_LIGASE_I"/>
    <property type="match status" value="1"/>
</dbReference>
<dbReference type="NCBIfam" id="NF000540">
    <property type="entry name" value="alt_ValS"/>
    <property type="match status" value="1"/>
</dbReference>
<reference evidence="14" key="1">
    <citation type="submission" date="2024-06" db="EMBL/GenBank/DDBJ databases">
        <authorList>
            <person name="Wu L."/>
        </authorList>
    </citation>
    <scope>NUCLEOTIDE SEQUENCE</scope>
    <source>
        <strain evidence="14">W17</strain>
    </source>
</reference>
<dbReference type="InterPro" id="IPR001412">
    <property type="entry name" value="aa-tRNA-synth_I_CS"/>
</dbReference>
<protein>
    <recommendedName>
        <fullName evidence="1">valine--tRNA ligase</fullName>
        <ecNumber evidence="1">6.1.1.9</ecNumber>
    </recommendedName>
    <alternativeName>
        <fullName evidence="8">Valyl-tRNA synthetase</fullName>
    </alternativeName>
</protein>